<evidence type="ECO:0000313" key="3">
    <source>
        <dbReference type="EMBL" id="MDR6288511.1"/>
    </source>
</evidence>
<dbReference type="InterPro" id="IPR000073">
    <property type="entry name" value="AB_hydrolase_1"/>
</dbReference>
<dbReference type="PROSITE" id="PS51318">
    <property type="entry name" value="TAT"/>
    <property type="match status" value="1"/>
</dbReference>
<evidence type="ECO:0000256" key="1">
    <source>
        <dbReference type="SAM" id="SignalP"/>
    </source>
</evidence>
<dbReference type="InterPro" id="IPR052897">
    <property type="entry name" value="Sec-Metab_Biosynth_Hydrolase"/>
</dbReference>
<feature type="signal peptide" evidence="1">
    <location>
        <begin position="1"/>
        <end position="34"/>
    </location>
</feature>
<reference evidence="3 4" key="1">
    <citation type="submission" date="2023-07" db="EMBL/GenBank/DDBJ databases">
        <title>Sorghum-associated microbial communities from plants grown in Nebraska, USA.</title>
        <authorList>
            <person name="Schachtman D."/>
        </authorList>
    </citation>
    <scope>NUCLEOTIDE SEQUENCE [LARGE SCALE GENOMIC DNA]</scope>
    <source>
        <strain evidence="3 4">584</strain>
    </source>
</reference>
<dbReference type="EMBL" id="JAVDPW010000002">
    <property type="protein sequence ID" value="MDR6288511.1"/>
    <property type="molecule type" value="Genomic_DNA"/>
</dbReference>
<keyword evidence="1" id="KW-0732">Signal</keyword>
<accession>A0ABU1JIS0</accession>
<dbReference type="RefSeq" id="WP_309792514.1">
    <property type="nucleotide sequence ID" value="NZ_JAVDPW010000002.1"/>
</dbReference>
<comment type="caution">
    <text evidence="3">The sequence shown here is derived from an EMBL/GenBank/DDBJ whole genome shotgun (WGS) entry which is preliminary data.</text>
</comment>
<dbReference type="PANTHER" id="PTHR37017">
    <property type="entry name" value="AB HYDROLASE-1 DOMAIN-CONTAINING PROTEIN-RELATED"/>
    <property type="match status" value="1"/>
</dbReference>
<dbReference type="InterPro" id="IPR006311">
    <property type="entry name" value="TAT_signal"/>
</dbReference>
<sequence length="267" mass="28262">MINAVDRREFLMGLAAAGGAAMLATGAMTGPARAATPAAAPRIRNVVLVHGAYADGSCWLDVIPRLQQAGLNVAAVQNPLQSLAEDCAFTQRTLDLQDGPTVLVGHSYAGEIITQTGVDPKVAALVYCSARGPDANEDYTALAKTYPTPPASAGLVHAGGYIQLSEEAFLRDFAGDVDPARARALYAVQGRVSETLFSAKVTQAAWRSKPSFYQVSTQDRTINPDLERFMAKRMNAKTIELPSSHLGIVSHAKEIADLIIEAANTPA</sequence>
<dbReference type="InterPro" id="IPR029058">
    <property type="entry name" value="AB_hydrolase_fold"/>
</dbReference>
<keyword evidence="4" id="KW-1185">Reference proteome</keyword>
<feature type="chain" id="PRO_5047100519" evidence="1">
    <location>
        <begin position="35"/>
        <end position="267"/>
    </location>
</feature>
<gene>
    <name evidence="3" type="ORF">E9232_001018</name>
</gene>
<name>A0ABU1JIS0_9PROT</name>
<organism evidence="3 4">
    <name type="scientific">Inquilinus ginsengisoli</name>
    <dbReference type="NCBI Taxonomy" id="363840"/>
    <lineage>
        <taxon>Bacteria</taxon>
        <taxon>Pseudomonadati</taxon>
        <taxon>Pseudomonadota</taxon>
        <taxon>Alphaproteobacteria</taxon>
        <taxon>Rhodospirillales</taxon>
        <taxon>Rhodospirillaceae</taxon>
        <taxon>Inquilinus</taxon>
    </lineage>
</organism>
<dbReference type="InterPro" id="IPR019546">
    <property type="entry name" value="TAT_signal_bac_arc"/>
</dbReference>
<dbReference type="Proteomes" id="UP001262410">
    <property type="component" value="Unassembled WGS sequence"/>
</dbReference>
<dbReference type="Gene3D" id="3.40.50.1820">
    <property type="entry name" value="alpha/beta hydrolase"/>
    <property type="match status" value="1"/>
</dbReference>
<dbReference type="SUPFAM" id="SSF53474">
    <property type="entry name" value="alpha/beta-Hydrolases"/>
    <property type="match status" value="1"/>
</dbReference>
<protein>
    <submittedName>
        <fullName evidence="3">Pimeloyl-ACP methyl ester carboxylesterase</fullName>
    </submittedName>
</protein>
<dbReference type="PANTHER" id="PTHR37017:SF11">
    <property type="entry name" value="ESTERASE_LIPASE_THIOESTERASE DOMAIN-CONTAINING PROTEIN"/>
    <property type="match status" value="1"/>
</dbReference>
<proteinExistence type="predicted"/>
<evidence type="ECO:0000313" key="4">
    <source>
        <dbReference type="Proteomes" id="UP001262410"/>
    </source>
</evidence>
<evidence type="ECO:0000259" key="2">
    <source>
        <dbReference type="Pfam" id="PF12697"/>
    </source>
</evidence>
<feature type="domain" description="AB hydrolase-1" evidence="2">
    <location>
        <begin position="46"/>
        <end position="257"/>
    </location>
</feature>
<dbReference type="Pfam" id="PF12697">
    <property type="entry name" value="Abhydrolase_6"/>
    <property type="match status" value="1"/>
</dbReference>
<dbReference type="NCBIfam" id="TIGR01409">
    <property type="entry name" value="TAT_signal_seq"/>
    <property type="match status" value="1"/>
</dbReference>